<gene>
    <name evidence="1" type="ORF">DSO57_1015564</name>
</gene>
<keyword evidence="2" id="KW-1185">Reference proteome</keyword>
<sequence length="73" mass="8304">MASGFGPSGGRSRCFPQWQETHKCFVIIARLETIKKEELKQIAERKKREENAKKSGVATEEVVQLNLISNDKQ</sequence>
<proteinExistence type="predicted"/>
<evidence type="ECO:0000313" key="1">
    <source>
        <dbReference type="EMBL" id="KAJ9054356.1"/>
    </source>
</evidence>
<name>A0ACC2RWE4_9FUNG</name>
<organism evidence="1 2">
    <name type="scientific">Entomophthora muscae</name>
    <dbReference type="NCBI Taxonomy" id="34485"/>
    <lineage>
        <taxon>Eukaryota</taxon>
        <taxon>Fungi</taxon>
        <taxon>Fungi incertae sedis</taxon>
        <taxon>Zoopagomycota</taxon>
        <taxon>Entomophthoromycotina</taxon>
        <taxon>Entomophthoromycetes</taxon>
        <taxon>Entomophthorales</taxon>
        <taxon>Entomophthoraceae</taxon>
        <taxon>Entomophthora</taxon>
    </lineage>
</organism>
<protein>
    <submittedName>
        <fullName evidence="1">Uncharacterized protein</fullName>
    </submittedName>
</protein>
<reference evidence="1" key="1">
    <citation type="submission" date="2022-04" db="EMBL/GenBank/DDBJ databases">
        <title>Genome of the entomopathogenic fungus Entomophthora muscae.</title>
        <authorList>
            <person name="Elya C."/>
            <person name="Lovett B.R."/>
            <person name="Lee E."/>
            <person name="Macias A.M."/>
            <person name="Hajek A.E."/>
            <person name="De Bivort B.L."/>
            <person name="Kasson M.T."/>
            <person name="De Fine Licht H.H."/>
            <person name="Stajich J.E."/>
        </authorList>
    </citation>
    <scope>NUCLEOTIDE SEQUENCE</scope>
    <source>
        <strain evidence="1">Berkeley</strain>
    </source>
</reference>
<accession>A0ACC2RWE4</accession>
<evidence type="ECO:0000313" key="2">
    <source>
        <dbReference type="Proteomes" id="UP001165960"/>
    </source>
</evidence>
<dbReference type="EMBL" id="QTSX02006451">
    <property type="protein sequence ID" value="KAJ9054356.1"/>
    <property type="molecule type" value="Genomic_DNA"/>
</dbReference>
<dbReference type="Proteomes" id="UP001165960">
    <property type="component" value="Unassembled WGS sequence"/>
</dbReference>
<comment type="caution">
    <text evidence="1">The sequence shown here is derived from an EMBL/GenBank/DDBJ whole genome shotgun (WGS) entry which is preliminary data.</text>
</comment>